<gene>
    <name evidence="2" type="ORF">CFH90_01130</name>
</gene>
<evidence type="ECO:0000313" key="2">
    <source>
        <dbReference type="EMBL" id="AZN62723.1"/>
    </source>
</evidence>
<accession>A0A3S9AGF2</accession>
<dbReference type="InterPro" id="IPR026866">
    <property type="entry name" value="CR006_AAA"/>
</dbReference>
<protein>
    <submittedName>
        <fullName evidence="2">Anticodon nuclease</fullName>
    </submittedName>
</protein>
<dbReference type="SUPFAM" id="SSF52540">
    <property type="entry name" value="P-loop containing nucleoside triphosphate hydrolases"/>
    <property type="match status" value="1"/>
</dbReference>
<reference evidence="2 3" key="1">
    <citation type="submission" date="2017-06" db="EMBL/GenBank/DDBJ databases">
        <title>Complete Genome Sequence of the Carbazole-Degrading Bacterium Acinetobacter johnsonii IC001.</title>
        <authorList>
            <person name="Vejarano F."/>
            <person name="Suzuki-Minakuchi C."/>
            <person name="Ohtsubo Y."/>
            <person name="Tsuda M."/>
            <person name="Okada K."/>
            <person name="Nojiri H."/>
        </authorList>
    </citation>
    <scope>NUCLEOTIDE SEQUENCE [LARGE SCALE GENOMIC DNA]</scope>
    <source>
        <strain evidence="2 3">IC001</strain>
    </source>
</reference>
<dbReference type="Gene3D" id="3.40.50.300">
    <property type="entry name" value="P-loop containing nucleotide triphosphate hydrolases"/>
    <property type="match status" value="1"/>
</dbReference>
<dbReference type="Proteomes" id="UP000276980">
    <property type="component" value="Chromosome"/>
</dbReference>
<dbReference type="EMBL" id="CP022298">
    <property type="protein sequence ID" value="AZN62723.1"/>
    <property type="molecule type" value="Genomic_DNA"/>
</dbReference>
<proteinExistence type="predicted"/>
<evidence type="ECO:0000313" key="3">
    <source>
        <dbReference type="Proteomes" id="UP000276980"/>
    </source>
</evidence>
<evidence type="ECO:0000259" key="1">
    <source>
        <dbReference type="Pfam" id="PF13166"/>
    </source>
</evidence>
<dbReference type="Pfam" id="PF13166">
    <property type="entry name" value="AAA_13"/>
    <property type="match status" value="1"/>
</dbReference>
<organism evidence="2 3">
    <name type="scientific">Acinetobacter johnsonii</name>
    <dbReference type="NCBI Taxonomy" id="40214"/>
    <lineage>
        <taxon>Bacteria</taxon>
        <taxon>Pseudomonadati</taxon>
        <taxon>Pseudomonadota</taxon>
        <taxon>Gammaproteobacteria</taxon>
        <taxon>Moraxellales</taxon>
        <taxon>Moraxellaceae</taxon>
        <taxon>Acinetobacter</taxon>
    </lineage>
</organism>
<feature type="domain" description="Protein CR006 P-loop" evidence="1">
    <location>
        <begin position="127"/>
        <end position="371"/>
    </location>
</feature>
<name>A0A3S9AGF2_ACIJO</name>
<dbReference type="AlphaFoldDB" id="A0A3S9AGF2"/>
<dbReference type="InterPro" id="IPR027417">
    <property type="entry name" value="P-loop_NTPase"/>
</dbReference>
<sequence length="393" mass="45567">MNQSIADIVEDLKTANKRVQVIYAFNGTGKTRLSRTFKESLDVEGNSDEDEGGISHLSSKNIIYYNAFTEDLFFWDNDLDNDEDRKLRIHPNAFTKWVLEEQGQGPTIIEHFQRLTNTNIEPQFSSDYSEVYFLLRGDEQFNRIKISKGEESNLIWCIFFSFLCLIEEELSSSEDQRSIEDFNSLKYVFIDDPVSSLDDNHLITLAVDLAKLIKSSSSGLKFIITTHNPLFFNVLSNEFNNKLAKDPNATLIEWAFKPGDALRFRLNKRFDGFFDLIPLGNKVPFSYHLQLLFEIREAIKSDSLRKYHFGFMRNILEKTATFLGYSDWNQLLPRAFDGNVDPFFNRILNLYSHSAHAGEETMVIEAEQKEKLQELVTFLSTTYGFKEQEEMSE</sequence>
<dbReference type="RefSeq" id="WP_126034929.1">
    <property type="nucleotide sequence ID" value="NZ_CP022298.1"/>
</dbReference>